<name>A0A075AC59_OPIVI</name>
<evidence type="ECO:0000313" key="3">
    <source>
        <dbReference type="Proteomes" id="UP000054324"/>
    </source>
</evidence>
<proteinExistence type="predicted"/>
<keyword evidence="3" id="KW-1185">Reference proteome</keyword>
<dbReference type="OrthoDB" id="269496at2759"/>
<reference evidence="2 3" key="1">
    <citation type="submission" date="2013-11" db="EMBL/GenBank/DDBJ databases">
        <title>Opisthorchis viverrini - life in the bile duct.</title>
        <authorList>
            <person name="Young N.D."/>
            <person name="Nagarajan N."/>
            <person name="Lin S.J."/>
            <person name="Korhonen P.K."/>
            <person name="Jex A.R."/>
            <person name="Hall R.S."/>
            <person name="Safavi-Hemami H."/>
            <person name="Kaewkong W."/>
            <person name="Bertrand D."/>
            <person name="Gao S."/>
            <person name="Seet Q."/>
            <person name="Wongkham S."/>
            <person name="Teh B.T."/>
            <person name="Wongkham C."/>
            <person name="Intapan P.M."/>
            <person name="Maleewong W."/>
            <person name="Yang X."/>
            <person name="Hu M."/>
            <person name="Wang Z."/>
            <person name="Hofmann A."/>
            <person name="Sternberg P.W."/>
            <person name="Tan P."/>
            <person name="Wang J."/>
            <person name="Gasser R.B."/>
        </authorList>
    </citation>
    <scope>NUCLEOTIDE SEQUENCE [LARGE SCALE GENOMIC DNA]</scope>
</reference>
<dbReference type="RefSeq" id="XP_009170954.1">
    <property type="nucleotide sequence ID" value="XM_009172690.1"/>
</dbReference>
<dbReference type="CTD" id="20321404"/>
<dbReference type="KEGG" id="ovi:T265_07225"/>
<dbReference type="GeneID" id="20321404"/>
<protein>
    <submittedName>
        <fullName evidence="2">Uncharacterized protein</fullName>
    </submittedName>
</protein>
<dbReference type="AlphaFoldDB" id="A0A075AC59"/>
<sequence length="241" mass="27389">MFQSLRSSRYRDTCMYIFNVLLIRLLKIRRQFTTGFTLFGRLETSQTRDSAVFQVSLSKNQISLQVSSCLILAFLYGYSWQCYFIQDSRIRLHQGLVHVTTHPRCEEELSQSNVLNSIRTINQALLHVFRNRPWTCAEWLTFCSLHARASLCALTVFGSLYVGPFACTCSTKVCLNTGARWLKWLGRKFTDRKVRGSNSTSASRLPLSRLGQPDSTPAPVLPSGGMAVKHRKGATAERFFS</sequence>
<dbReference type="STRING" id="6198.A0A075AC59"/>
<evidence type="ECO:0000256" key="1">
    <source>
        <dbReference type="SAM" id="MobiDB-lite"/>
    </source>
</evidence>
<dbReference type="EMBL" id="KL596781">
    <property type="protein sequence ID" value="KER25284.1"/>
    <property type="molecule type" value="Genomic_DNA"/>
</dbReference>
<gene>
    <name evidence="2" type="ORF">T265_07225</name>
</gene>
<accession>A0A075AC59</accession>
<organism evidence="2 3">
    <name type="scientific">Opisthorchis viverrini</name>
    <name type="common">Southeast Asian liver fluke</name>
    <dbReference type="NCBI Taxonomy" id="6198"/>
    <lineage>
        <taxon>Eukaryota</taxon>
        <taxon>Metazoa</taxon>
        <taxon>Spiralia</taxon>
        <taxon>Lophotrochozoa</taxon>
        <taxon>Platyhelminthes</taxon>
        <taxon>Trematoda</taxon>
        <taxon>Digenea</taxon>
        <taxon>Opisthorchiida</taxon>
        <taxon>Opisthorchiata</taxon>
        <taxon>Opisthorchiidae</taxon>
        <taxon>Opisthorchis</taxon>
    </lineage>
</organism>
<feature type="region of interest" description="Disordered" evidence="1">
    <location>
        <begin position="195"/>
        <end position="227"/>
    </location>
</feature>
<evidence type="ECO:0000313" key="2">
    <source>
        <dbReference type="EMBL" id="KER25284.1"/>
    </source>
</evidence>
<dbReference type="Proteomes" id="UP000054324">
    <property type="component" value="Unassembled WGS sequence"/>
</dbReference>